<sequence length="96" mass="9797">PINIAPGGEGTIVAGVAGTVINITTLMFTVGGKTNITLYNGLVAITGPMDFGGTDEPRGVVIPQGFLPYTLSDGASFIIDSSEDVQISGYVTGYVD</sequence>
<feature type="non-terminal residue" evidence="1">
    <location>
        <position position="1"/>
    </location>
</feature>
<accession>X1N0C8</accession>
<dbReference type="EMBL" id="BARV01003813">
    <property type="protein sequence ID" value="GAI12044.1"/>
    <property type="molecule type" value="Genomic_DNA"/>
</dbReference>
<reference evidence="1" key="1">
    <citation type="journal article" date="2014" name="Front. Microbiol.">
        <title>High frequency of phylogenetically diverse reductive dehalogenase-homologous genes in deep subseafloor sedimentary metagenomes.</title>
        <authorList>
            <person name="Kawai M."/>
            <person name="Futagami T."/>
            <person name="Toyoda A."/>
            <person name="Takaki Y."/>
            <person name="Nishi S."/>
            <person name="Hori S."/>
            <person name="Arai W."/>
            <person name="Tsubouchi T."/>
            <person name="Morono Y."/>
            <person name="Uchiyama I."/>
            <person name="Ito T."/>
            <person name="Fujiyama A."/>
            <person name="Inagaki F."/>
            <person name="Takami H."/>
        </authorList>
    </citation>
    <scope>NUCLEOTIDE SEQUENCE</scope>
    <source>
        <strain evidence="1">Expedition CK06-06</strain>
    </source>
</reference>
<name>X1N0C8_9ZZZZ</name>
<comment type="caution">
    <text evidence="1">The sequence shown here is derived from an EMBL/GenBank/DDBJ whole genome shotgun (WGS) entry which is preliminary data.</text>
</comment>
<dbReference type="AlphaFoldDB" id="X1N0C8"/>
<gene>
    <name evidence="1" type="ORF">S06H3_08879</name>
</gene>
<organism evidence="1">
    <name type="scientific">marine sediment metagenome</name>
    <dbReference type="NCBI Taxonomy" id="412755"/>
    <lineage>
        <taxon>unclassified sequences</taxon>
        <taxon>metagenomes</taxon>
        <taxon>ecological metagenomes</taxon>
    </lineage>
</organism>
<evidence type="ECO:0000313" key="1">
    <source>
        <dbReference type="EMBL" id="GAI12044.1"/>
    </source>
</evidence>
<protein>
    <submittedName>
        <fullName evidence="1">Uncharacterized protein</fullName>
    </submittedName>
</protein>
<proteinExistence type="predicted"/>